<keyword evidence="4" id="KW-1185">Reference proteome</keyword>
<organism evidence="3 4">
    <name type="scientific">Granulosicoccus antarcticus IMCC3135</name>
    <dbReference type="NCBI Taxonomy" id="1192854"/>
    <lineage>
        <taxon>Bacteria</taxon>
        <taxon>Pseudomonadati</taxon>
        <taxon>Pseudomonadota</taxon>
        <taxon>Gammaproteobacteria</taxon>
        <taxon>Chromatiales</taxon>
        <taxon>Granulosicoccaceae</taxon>
        <taxon>Granulosicoccus</taxon>
    </lineage>
</organism>
<dbReference type="KEGG" id="gai:IMCC3135_28905"/>
<protein>
    <recommendedName>
        <fullName evidence="5">Flagellar hook-associated protein 2 C-terminal domain-containing protein</fullName>
    </recommendedName>
</protein>
<name>A0A2Z2NX72_9GAMM</name>
<dbReference type="OrthoDB" id="182781at2"/>
<sequence length="552" mass="58870">MPMSINVATSRMAAYPAYTYPQNNSAVQQSSSGSYLTSREALLGLTRLIKTIEELENNISFSKSKEPGVSELISNQDLGLYTGATTATTLSSTEDINNYFTSYSPEQPAWQSFTSSDLTLHGTYDGTNGSGTAEFTVSQGGFRSVSAISIDVSLPNGGGTETITTSALDPASTIYTLSNGLGISLSAGYLADDDVASTTISLSTTESINPDNPFNGVDSNGPHFENEQFVSSGSFQVNGAVITVTDTDSVNSILSKINASSAGVTATFDAESEIIHLTHNTSGSANEIILSNDTSGFLEATKLANATQVRGLDHEPDMPFSSVSVFNQVSSGTLAVNGSNIALDVNSDTLNSVLSELNNAPGNVSAELTNASQRVSIAVLIEPYTLSLSSGSTQLFPSLKIADGDYLFKQTETISSASRKRSYRAANELKNFQAEFADAAVLLRQSAVERTNDFEEELYAIQEDYTKRYGAAALQSFGIKWRDFDQGLIDYSEATRKKFTKALQRNDKLEHILVGKNDADAGLLEQISTTIEAFVIKQARAGGHGQIVSLYA</sequence>
<proteinExistence type="predicted"/>
<dbReference type="InterPro" id="IPR010810">
    <property type="entry name" value="Flagellin_hook_IN_motif"/>
</dbReference>
<dbReference type="Pfam" id="PF07196">
    <property type="entry name" value="Flagellin_IN"/>
    <property type="match status" value="1"/>
</dbReference>
<gene>
    <name evidence="3" type="ORF">IMCC3135_28905</name>
</gene>
<dbReference type="GO" id="GO:0009288">
    <property type="term" value="C:bacterial-type flagellum"/>
    <property type="evidence" value="ECO:0007669"/>
    <property type="project" value="UniProtKB-SubCell"/>
</dbReference>
<evidence type="ECO:0000313" key="3">
    <source>
        <dbReference type="EMBL" id="ASJ75833.1"/>
    </source>
</evidence>
<comment type="subcellular location">
    <subcellularLocation>
        <location evidence="1">Bacterial flagellum</location>
    </subcellularLocation>
</comment>
<keyword evidence="2" id="KW-0975">Bacterial flagellum</keyword>
<evidence type="ECO:0000256" key="1">
    <source>
        <dbReference type="ARBA" id="ARBA00004365"/>
    </source>
</evidence>
<evidence type="ECO:0008006" key="5">
    <source>
        <dbReference type="Google" id="ProtNLM"/>
    </source>
</evidence>
<dbReference type="RefSeq" id="WP_157736334.1">
    <property type="nucleotide sequence ID" value="NZ_CP018632.1"/>
</dbReference>
<evidence type="ECO:0000256" key="2">
    <source>
        <dbReference type="ARBA" id="ARBA00023143"/>
    </source>
</evidence>
<accession>A0A2Z2NX72</accession>
<evidence type="ECO:0000313" key="4">
    <source>
        <dbReference type="Proteomes" id="UP000250079"/>
    </source>
</evidence>
<dbReference type="AlphaFoldDB" id="A0A2Z2NX72"/>
<reference evidence="3 4" key="1">
    <citation type="submission" date="2016-12" db="EMBL/GenBank/DDBJ databases">
        <authorList>
            <person name="Song W.-J."/>
            <person name="Kurnit D.M."/>
        </authorList>
    </citation>
    <scope>NUCLEOTIDE SEQUENCE [LARGE SCALE GENOMIC DNA]</scope>
    <source>
        <strain evidence="3 4">IMCC3135</strain>
    </source>
</reference>
<dbReference type="EMBL" id="CP018632">
    <property type="protein sequence ID" value="ASJ75833.1"/>
    <property type="molecule type" value="Genomic_DNA"/>
</dbReference>
<dbReference type="Proteomes" id="UP000250079">
    <property type="component" value="Chromosome"/>
</dbReference>